<feature type="region of interest" description="Disordered" evidence="1">
    <location>
        <begin position="1"/>
        <end position="142"/>
    </location>
</feature>
<feature type="non-terminal residue" evidence="2">
    <location>
        <position position="1"/>
    </location>
</feature>
<protein>
    <submittedName>
        <fullName evidence="2">Translation elongation factor Tu</fullName>
    </submittedName>
</protein>
<reference evidence="2" key="1">
    <citation type="submission" date="2020-02" db="EMBL/GenBank/DDBJ databases">
        <authorList>
            <person name="Meier V. D."/>
        </authorList>
    </citation>
    <scope>NUCLEOTIDE SEQUENCE</scope>
    <source>
        <strain evidence="2">AVDCRST_MAG87</strain>
    </source>
</reference>
<name>A0A6J4UZ39_9BACT</name>
<evidence type="ECO:0000256" key="1">
    <source>
        <dbReference type="SAM" id="MobiDB-lite"/>
    </source>
</evidence>
<gene>
    <name evidence="2" type="ORF">AVDCRST_MAG87-1865</name>
</gene>
<sequence length="142" mass="14882">GQAEVRAVEAARERGHDRACRSWQDDLDGGDLQDAGDAGGRAVPGLRLHRQCAGGAGAGHHDRDQPRRVRDAGAALCARGLPGARRLHQEHDHRGGPDGRGDPGRERPGRPDAADARAHPAGAAGPGAEHRGLPEQGRHDGR</sequence>
<accession>A0A6J4UZ39</accession>
<dbReference type="GO" id="GO:0003746">
    <property type="term" value="F:translation elongation factor activity"/>
    <property type="evidence" value="ECO:0007669"/>
    <property type="project" value="UniProtKB-KW"/>
</dbReference>
<dbReference type="AlphaFoldDB" id="A0A6J4UZ39"/>
<keyword evidence="2" id="KW-0251">Elongation factor</keyword>
<proteinExistence type="predicted"/>
<feature type="compositionally biased region" description="Basic and acidic residues" evidence="1">
    <location>
        <begin position="87"/>
        <end position="118"/>
    </location>
</feature>
<feature type="non-terminal residue" evidence="2">
    <location>
        <position position="142"/>
    </location>
</feature>
<feature type="compositionally biased region" description="Basic and acidic residues" evidence="1">
    <location>
        <begin position="59"/>
        <end position="71"/>
    </location>
</feature>
<feature type="compositionally biased region" description="Basic and acidic residues" evidence="1">
    <location>
        <begin position="1"/>
        <end position="24"/>
    </location>
</feature>
<keyword evidence="2" id="KW-0648">Protein biosynthesis</keyword>
<dbReference type="EMBL" id="CADCWJ010000419">
    <property type="protein sequence ID" value="CAA9564862.1"/>
    <property type="molecule type" value="Genomic_DNA"/>
</dbReference>
<feature type="compositionally biased region" description="Basic and acidic residues" evidence="1">
    <location>
        <begin position="128"/>
        <end position="142"/>
    </location>
</feature>
<evidence type="ECO:0000313" key="2">
    <source>
        <dbReference type="EMBL" id="CAA9564862.1"/>
    </source>
</evidence>
<organism evidence="2">
    <name type="scientific">uncultured Thermomicrobiales bacterium</name>
    <dbReference type="NCBI Taxonomy" id="1645740"/>
    <lineage>
        <taxon>Bacteria</taxon>
        <taxon>Pseudomonadati</taxon>
        <taxon>Thermomicrobiota</taxon>
        <taxon>Thermomicrobia</taxon>
        <taxon>Thermomicrobiales</taxon>
        <taxon>environmental samples</taxon>
    </lineage>
</organism>